<accession>X0UV87</accession>
<protein>
    <submittedName>
        <fullName evidence="1">Uncharacterized protein</fullName>
    </submittedName>
</protein>
<proteinExistence type="predicted"/>
<sequence>AYDLTNGHRHWSQSLATAVDVNRTQLLAHADYIPVLSADSLAESRAAVDRRTLAIQLIDKRSGDIVERVPIGDSFRRGDARCGVYMLATPTRMIVQAAGSLAAFGNSSLSRSP</sequence>
<comment type="caution">
    <text evidence="1">The sequence shown here is derived from an EMBL/GenBank/DDBJ whole genome shotgun (WGS) entry which is preliminary data.</text>
</comment>
<dbReference type="EMBL" id="BARS01023272">
    <property type="protein sequence ID" value="GAG09640.1"/>
    <property type="molecule type" value="Genomic_DNA"/>
</dbReference>
<name>X0UV87_9ZZZZ</name>
<dbReference type="AlphaFoldDB" id="X0UV87"/>
<evidence type="ECO:0000313" key="1">
    <source>
        <dbReference type="EMBL" id="GAG09640.1"/>
    </source>
</evidence>
<reference evidence="1" key="1">
    <citation type="journal article" date="2014" name="Front. Microbiol.">
        <title>High frequency of phylogenetically diverse reductive dehalogenase-homologous genes in deep subseafloor sedimentary metagenomes.</title>
        <authorList>
            <person name="Kawai M."/>
            <person name="Futagami T."/>
            <person name="Toyoda A."/>
            <person name="Takaki Y."/>
            <person name="Nishi S."/>
            <person name="Hori S."/>
            <person name="Arai W."/>
            <person name="Tsubouchi T."/>
            <person name="Morono Y."/>
            <person name="Uchiyama I."/>
            <person name="Ito T."/>
            <person name="Fujiyama A."/>
            <person name="Inagaki F."/>
            <person name="Takami H."/>
        </authorList>
    </citation>
    <scope>NUCLEOTIDE SEQUENCE</scope>
    <source>
        <strain evidence="1">Expedition CK06-06</strain>
    </source>
</reference>
<organism evidence="1">
    <name type="scientific">marine sediment metagenome</name>
    <dbReference type="NCBI Taxonomy" id="412755"/>
    <lineage>
        <taxon>unclassified sequences</taxon>
        <taxon>metagenomes</taxon>
        <taxon>ecological metagenomes</taxon>
    </lineage>
</organism>
<gene>
    <name evidence="1" type="ORF">S01H1_37075</name>
</gene>
<feature type="non-terminal residue" evidence="1">
    <location>
        <position position="1"/>
    </location>
</feature>